<evidence type="ECO:0000313" key="9">
    <source>
        <dbReference type="EMBL" id="MEJ5217840.1"/>
    </source>
</evidence>
<evidence type="ECO:0000256" key="3">
    <source>
        <dbReference type="ARBA" id="ARBA00016507"/>
    </source>
</evidence>
<dbReference type="InterPro" id="IPR051472">
    <property type="entry name" value="T3SS_Stator/FliH"/>
</dbReference>
<accession>A0ABU8QEK6</accession>
<evidence type="ECO:0000256" key="5">
    <source>
        <dbReference type="ARBA" id="ARBA00022795"/>
    </source>
</evidence>
<comment type="similarity">
    <text evidence="2">Belongs to the FliH family.</text>
</comment>
<dbReference type="EMBL" id="JBBGAZ010000002">
    <property type="protein sequence ID" value="MEJ5217840.1"/>
    <property type="molecule type" value="Genomic_DNA"/>
</dbReference>
<comment type="function">
    <text evidence="1">Needed for flagellar regrowth and assembly.</text>
</comment>
<evidence type="ECO:0000256" key="6">
    <source>
        <dbReference type="ARBA" id="ARBA00022927"/>
    </source>
</evidence>
<feature type="domain" description="Flagellar assembly protein FliH/Type III secretion system HrpE" evidence="8">
    <location>
        <begin position="79"/>
        <end position="198"/>
    </location>
</feature>
<evidence type="ECO:0000256" key="1">
    <source>
        <dbReference type="ARBA" id="ARBA00003041"/>
    </source>
</evidence>
<evidence type="ECO:0000256" key="4">
    <source>
        <dbReference type="ARBA" id="ARBA00022448"/>
    </source>
</evidence>
<name>A0ABU8QEK6_9RHOB</name>
<dbReference type="RefSeq" id="WP_339402811.1">
    <property type="nucleotide sequence ID" value="NZ_JBBGAZ010000002.1"/>
</dbReference>
<dbReference type="PANTHER" id="PTHR34982">
    <property type="entry name" value="YOP PROTEINS TRANSLOCATION PROTEIN L"/>
    <property type="match status" value="1"/>
</dbReference>
<keyword evidence="4" id="KW-0813">Transport</keyword>
<keyword evidence="6" id="KW-0653">Protein transport</keyword>
<gene>
    <name evidence="9" type="ORF">WG622_06280</name>
</gene>
<keyword evidence="10" id="KW-1185">Reference proteome</keyword>
<organism evidence="9 10">
    <name type="scientific">Cognatishimia coralii</name>
    <dbReference type="NCBI Taxonomy" id="3083254"/>
    <lineage>
        <taxon>Bacteria</taxon>
        <taxon>Pseudomonadati</taxon>
        <taxon>Pseudomonadota</taxon>
        <taxon>Alphaproteobacteria</taxon>
        <taxon>Rhodobacterales</taxon>
        <taxon>Paracoccaceae</taxon>
        <taxon>Cognatishimia</taxon>
    </lineage>
</organism>
<dbReference type="Pfam" id="PF02108">
    <property type="entry name" value="FliH"/>
    <property type="match status" value="1"/>
</dbReference>
<comment type="caution">
    <text evidence="9">The sequence shown here is derived from an EMBL/GenBank/DDBJ whole genome shotgun (WGS) entry which is preliminary data.</text>
</comment>
<keyword evidence="7" id="KW-1006">Bacterial flagellum protein export</keyword>
<reference evidence="9 10" key="1">
    <citation type="submission" date="2024-03" db="EMBL/GenBank/DDBJ databases">
        <title>Cognatishimia coralii sp. nov., a marine bacterium isolated from coral surrounding seawater.</title>
        <authorList>
            <person name="Liu X."/>
            <person name="Liu S."/>
            <person name="Sun H."/>
            <person name="Zhang Y."/>
        </authorList>
    </citation>
    <scope>NUCLEOTIDE SEQUENCE [LARGE SCALE GENOMIC DNA]</scope>
    <source>
        <strain evidence="9 10">D5M38</strain>
    </source>
</reference>
<evidence type="ECO:0000256" key="2">
    <source>
        <dbReference type="ARBA" id="ARBA00006602"/>
    </source>
</evidence>
<evidence type="ECO:0000256" key="7">
    <source>
        <dbReference type="ARBA" id="ARBA00023225"/>
    </source>
</evidence>
<dbReference type="Proteomes" id="UP001368270">
    <property type="component" value="Unassembled WGS sequence"/>
</dbReference>
<sequence>MNALFLRDFDAEQASAAQVEGADEVTEEAAEPLFTFTEAELGKMLADARAEGHLHGLNEGEAAGRQSERQTIEAEALEALQELQNRIADFATEDARRRADMQQDIIDLFLDVAERIAPDFLNAYSAELVQARITEAAHLGVGQSKLQIKLAPETQAALAEPLKVIDPTGEMLEVATDPDFKNGEARVTWENGFLKYNLDRVVSELLDGLREASSKMNPQPQKV</sequence>
<evidence type="ECO:0000313" key="10">
    <source>
        <dbReference type="Proteomes" id="UP001368270"/>
    </source>
</evidence>
<dbReference type="PANTHER" id="PTHR34982:SF1">
    <property type="entry name" value="FLAGELLAR ASSEMBLY PROTEIN FLIH"/>
    <property type="match status" value="1"/>
</dbReference>
<dbReference type="InterPro" id="IPR018035">
    <property type="entry name" value="Flagellar_FliH/T3SS_HrpE"/>
</dbReference>
<keyword evidence="5" id="KW-1005">Bacterial flagellum biogenesis</keyword>
<proteinExistence type="inferred from homology"/>
<evidence type="ECO:0000259" key="8">
    <source>
        <dbReference type="Pfam" id="PF02108"/>
    </source>
</evidence>
<protein>
    <recommendedName>
        <fullName evidence="3">Flagellar assembly protein FliH</fullName>
    </recommendedName>
</protein>